<evidence type="ECO:0000256" key="6">
    <source>
        <dbReference type="ARBA" id="ARBA00022777"/>
    </source>
</evidence>
<dbReference type="GO" id="GO:0005524">
    <property type="term" value="F:ATP binding"/>
    <property type="evidence" value="ECO:0007669"/>
    <property type="project" value="UniProtKB-KW"/>
</dbReference>
<evidence type="ECO:0000256" key="3">
    <source>
        <dbReference type="ARBA" id="ARBA00022553"/>
    </source>
</evidence>
<dbReference type="CDD" id="cd00075">
    <property type="entry name" value="HATPase"/>
    <property type="match status" value="1"/>
</dbReference>
<gene>
    <name evidence="13" type="ORF">GKZ89_12865</name>
</gene>
<proteinExistence type="predicted"/>
<organism evidence="13 14">
    <name type="scientific">Metabacillus mangrovi</name>
    <dbReference type="NCBI Taxonomy" id="1491830"/>
    <lineage>
        <taxon>Bacteria</taxon>
        <taxon>Bacillati</taxon>
        <taxon>Bacillota</taxon>
        <taxon>Bacilli</taxon>
        <taxon>Bacillales</taxon>
        <taxon>Bacillaceae</taxon>
        <taxon>Metabacillus</taxon>
    </lineage>
</organism>
<dbReference type="InterPro" id="IPR003594">
    <property type="entry name" value="HATPase_dom"/>
</dbReference>
<evidence type="ECO:0000259" key="11">
    <source>
        <dbReference type="PROSITE" id="PS50112"/>
    </source>
</evidence>
<keyword evidence="8" id="KW-0902">Two-component regulatory system</keyword>
<dbReference type="Pfam" id="PF00512">
    <property type="entry name" value="HisKA"/>
    <property type="match status" value="1"/>
</dbReference>
<sequence length="736" mass="84651">MGPLTEEAQIARLKSELNRLKNENADLNKELEKHKIIFNQALDAIIIFDQEMNFIDANEAACLLFAEEREVLLQHSLYDYLALFPHEEMVRQRGILTEKGVLSEEIVIKLKNGQLKFIEFSAKRKAFGDYDLSIMRDVSSKKLLERERSINEKMFQDLFHRAPDGIVIYDAHGRLVDANTSFCQSFELQKNQLSSYRLKDFIDKDNSFKIENSWSLLAKSEKAKGDLPVRLKSGTRKIFEFTTTANVMNGYFMAIMRDITDKRTMESKLNKSEARFREVFENAMDAIVIWDHSGKIIKANEWAAKIFEMPMEGLLKSTITDFLDPEDPRYLSAFKHYVKTGSIRRELRFHMPNGQCKELEFTSKANVFGGQHLTILRNVSDRIRMEKELRQSEEKFREIFNGAMEGIVLFDSEYNILAANPVSAKIFDMTHEQMKECNLHSLLFRDENELPFDFLLDYQEEAERKEEITFLSRHGHKRVLDFSIKLNLNENMHLAIFRDVTERKELEDRLRKSDTLNVVGELAAGIAHEIRNPMTALKGFIQLLEGSVKDDFSMYFNVIKSELTRIESIITEFLVLAKPQAVHFEQNSIVKIMKETMELLNAQAIFSNVQLELRESGEIPSIYCEPNQMKQVFINILKNAIEVMPNGGMVKTILKMKDSQNLCIQISDEGNGIPEDKLKRLGEPFYTTKDRGTGLGLMVSYKIIEEHCGQVTVESEVGKGTTFYITLPAGSGGTDT</sequence>
<dbReference type="CDD" id="cd00082">
    <property type="entry name" value="HisKA"/>
    <property type="match status" value="1"/>
</dbReference>
<dbReference type="Gene3D" id="3.30.565.10">
    <property type="entry name" value="Histidine kinase-like ATPase, C-terminal domain"/>
    <property type="match status" value="1"/>
</dbReference>
<keyword evidence="14" id="KW-1185">Reference proteome</keyword>
<feature type="domain" description="PAC" evidence="12">
    <location>
        <begin position="464"/>
        <end position="512"/>
    </location>
</feature>
<dbReference type="InterPro" id="IPR003661">
    <property type="entry name" value="HisK_dim/P_dom"/>
</dbReference>
<dbReference type="Pfam" id="PF02518">
    <property type="entry name" value="HATPase_c"/>
    <property type="match status" value="1"/>
</dbReference>
<evidence type="ECO:0000256" key="5">
    <source>
        <dbReference type="ARBA" id="ARBA00022741"/>
    </source>
</evidence>
<keyword evidence="6" id="KW-0418">Kinase</keyword>
<evidence type="ECO:0000256" key="7">
    <source>
        <dbReference type="ARBA" id="ARBA00022840"/>
    </source>
</evidence>
<evidence type="ECO:0000313" key="13">
    <source>
        <dbReference type="EMBL" id="MTH54295.1"/>
    </source>
</evidence>
<dbReference type="SUPFAM" id="SSF47384">
    <property type="entry name" value="Homodimeric domain of signal transducing histidine kinase"/>
    <property type="match status" value="1"/>
</dbReference>
<dbReference type="Pfam" id="PF08448">
    <property type="entry name" value="PAS_4"/>
    <property type="match status" value="1"/>
</dbReference>
<dbReference type="InterPro" id="IPR013767">
    <property type="entry name" value="PAS_fold"/>
</dbReference>
<dbReference type="InterPro" id="IPR036097">
    <property type="entry name" value="HisK_dim/P_sf"/>
</dbReference>
<accession>A0A7X2S6Q7</accession>
<dbReference type="SUPFAM" id="SSF55785">
    <property type="entry name" value="PYP-like sensor domain (PAS domain)"/>
    <property type="match status" value="4"/>
</dbReference>
<dbReference type="InterPro" id="IPR036890">
    <property type="entry name" value="HATPase_C_sf"/>
</dbReference>
<dbReference type="PROSITE" id="PS50113">
    <property type="entry name" value="PAC"/>
    <property type="match status" value="1"/>
</dbReference>
<dbReference type="SUPFAM" id="SSF55874">
    <property type="entry name" value="ATPase domain of HSP90 chaperone/DNA topoisomerase II/histidine kinase"/>
    <property type="match status" value="1"/>
</dbReference>
<dbReference type="PROSITE" id="PS50109">
    <property type="entry name" value="HIS_KIN"/>
    <property type="match status" value="1"/>
</dbReference>
<dbReference type="NCBIfam" id="TIGR00229">
    <property type="entry name" value="sensory_box"/>
    <property type="match status" value="4"/>
</dbReference>
<evidence type="ECO:0000313" key="14">
    <source>
        <dbReference type="Proteomes" id="UP000434639"/>
    </source>
</evidence>
<dbReference type="SMART" id="SM00388">
    <property type="entry name" value="HisKA"/>
    <property type="match status" value="1"/>
</dbReference>
<protein>
    <recommendedName>
        <fullName evidence="2">histidine kinase</fullName>
        <ecNumber evidence="2">2.7.13.3</ecNumber>
    </recommendedName>
</protein>
<evidence type="ECO:0000256" key="1">
    <source>
        <dbReference type="ARBA" id="ARBA00000085"/>
    </source>
</evidence>
<dbReference type="InterPro" id="IPR000700">
    <property type="entry name" value="PAS-assoc_C"/>
</dbReference>
<dbReference type="GO" id="GO:0000155">
    <property type="term" value="F:phosphorelay sensor kinase activity"/>
    <property type="evidence" value="ECO:0007669"/>
    <property type="project" value="InterPro"/>
</dbReference>
<dbReference type="OrthoDB" id="9815750at2"/>
<comment type="caution">
    <text evidence="13">The sequence shown here is derived from an EMBL/GenBank/DDBJ whole genome shotgun (WGS) entry which is preliminary data.</text>
</comment>
<keyword evidence="4" id="KW-0808">Transferase</keyword>
<dbReference type="Gene3D" id="3.30.450.20">
    <property type="entry name" value="PAS domain"/>
    <property type="match status" value="4"/>
</dbReference>
<reference evidence="13 14" key="1">
    <citation type="journal article" date="2017" name="Int. J. Syst. Evol. Microbiol.">
        <title>Bacillus mangrovi sp. nov., isolated from a sediment sample from a mangrove forest.</title>
        <authorList>
            <person name="Gupta V."/>
            <person name="Singh P.K."/>
            <person name="Korpole S."/>
            <person name="Tanuku N.R.S."/>
            <person name="Pinnaka A.K."/>
        </authorList>
    </citation>
    <scope>NUCLEOTIDE SEQUENCE [LARGE SCALE GENOMIC DNA]</scope>
    <source>
        <strain evidence="13 14">KCTC 33872</strain>
    </source>
</reference>
<dbReference type="Gene3D" id="1.10.287.130">
    <property type="match status" value="1"/>
</dbReference>
<feature type="coiled-coil region" evidence="9">
    <location>
        <begin position="10"/>
        <end position="37"/>
    </location>
</feature>
<dbReference type="RefSeq" id="WP_155112813.1">
    <property type="nucleotide sequence ID" value="NZ_WMIB01000013.1"/>
</dbReference>
<dbReference type="EC" id="2.7.13.3" evidence="2"/>
<evidence type="ECO:0000256" key="4">
    <source>
        <dbReference type="ARBA" id="ARBA00022679"/>
    </source>
</evidence>
<dbReference type="InterPro" id="IPR035965">
    <property type="entry name" value="PAS-like_dom_sf"/>
</dbReference>
<keyword evidence="3" id="KW-0597">Phosphoprotein</keyword>
<dbReference type="Pfam" id="PF13188">
    <property type="entry name" value="PAS_8"/>
    <property type="match status" value="1"/>
</dbReference>
<dbReference type="PANTHER" id="PTHR43065:SF34">
    <property type="entry name" value="SPORULATION KINASE A"/>
    <property type="match status" value="1"/>
</dbReference>
<dbReference type="Proteomes" id="UP000434639">
    <property type="component" value="Unassembled WGS sequence"/>
</dbReference>
<keyword evidence="9" id="KW-0175">Coiled coil</keyword>
<keyword evidence="7" id="KW-0067">ATP-binding</keyword>
<dbReference type="Pfam" id="PF00989">
    <property type="entry name" value="PAS"/>
    <property type="match status" value="1"/>
</dbReference>
<dbReference type="EMBL" id="WMIB01000013">
    <property type="protein sequence ID" value="MTH54295.1"/>
    <property type="molecule type" value="Genomic_DNA"/>
</dbReference>
<keyword evidence="5" id="KW-0547">Nucleotide-binding</keyword>
<dbReference type="PRINTS" id="PR00344">
    <property type="entry name" value="BCTRLSENSOR"/>
</dbReference>
<dbReference type="SMART" id="SM00091">
    <property type="entry name" value="PAS"/>
    <property type="match status" value="4"/>
</dbReference>
<dbReference type="SMART" id="SM00387">
    <property type="entry name" value="HATPase_c"/>
    <property type="match status" value="1"/>
</dbReference>
<dbReference type="Pfam" id="PF13426">
    <property type="entry name" value="PAS_9"/>
    <property type="match status" value="1"/>
</dbReference>
<dbReference type="GO" id="GO:0006355">
    <property type="term" value="P:regulation of DNA-templated transcription"/>
    <property type="evidence" value="ECO:0007669"/>
    <property type="project" value="InterPro"/>
</dbReference>
<name>A0A7X2S6Q7_9BACI</name>
<dbReference type="AlphaFoldDB" id="A0A7X2S6Q7"/>
<dbReference type="PANTHER" id="PTHR43065">
    <property type="entry name" value="SENSOR HISTIDINE KINASE"/>
    <property type="match status" value="1"/>
</dbReference>
<dbReference type="InterPro" id="IPR013656">
    <property type="entry name" value="PAS_4"/>
</dbReference>
<dbReference type="PROSITE" id="PS50112">
    <property type="entry name" value="PAS"/>
    <property type="match status" value="1"/>
</dbReference>
<dbReference type="CDD" id="cd00130">
    <property type="entry name" value="PAS"/>
    <property type="match status" value="4"/>
</dbReference>
<evidence type="ECO:0000259" key="12">
    <source>
        <dbReference type="PROSITE" id="PS50113"/>
    </source>
</evidence>
<evidence type="ECO:0000256" key="9">
    <source>
        <dbReference type="SAM" id="Coils"/>
    </source>
</evidence>
<dbReference type="InterPro" id="IPR004358">
    <property type="entry name" value="Sig_transdc_His_kin-like_C"/>
</dbReference>
<comment type="catalytic activity">
    <reaction evidence="1">
        <text>ATP + protein L-histidine = ADP + protein N-phospho-L-histidine.</text>
        <dbReference type="EC" id="2.7.13.3"/>
    </reaction>
</comment>
<evidence type="ECO:0000259" key="10">
    <source>
        <dbReference type="PROSITE" id="PS50109"/>
    </source>
</evidence>
<evidence type="ECO:0000256" key="8">
    <source>
        <dbReference type="ARBA" id="ARBA00023012"/>
    </source>
</evidence>
<dbReference type="InterPro" id="IPR000014">
    <property type="entry name" value="PAS"/>
</dbReference>
<feature type="domain" description="Histidine kinase" evidence="10">
    <location>
        <begin position="525"/>
        <end position="731"/>
    </location>
</feature>
<evidence type="ECO:0000256" key="2">
    <source>
        <dbReference type="ARBA" id="ARBA00012438"/>
    </source>
</evidence>
<feature type="domain" description="PAS" evidence="11">
    <location>
        <begin position="272"/>
        <end position="327"/>
    </location>
</feature>
<dbReference type="InterPro" id="IPR005467">
    <property type="entry name" value="His_kinase_dom"/>
</dbReference>